<evidence type="ECO:0000256" key="5">
    <source>
        <dbReference type="ARBA" id="ARBA00023004"/>
    </source>
</evidence>
<dbReference type="Gene3D" id="3.10.120.10">
    <property type="entry name" value="Cytochrome b5-like heme/steroid binding domain"/>
    <property type="match status" value="1"/>
</dbReference>
<keyword evidence="4 8" id="KW-0479">Metal-binding</keyword>
<dbReference type="Pfam" id="PF00173">
    <property type="entry name" value="Cyt-b5"/>
    <property type="match status" value="1"/>
</dbReference>
<comment type="subcellular location">
    <subcellularLocation>
        <location evidence="1">Membrane</location>
    </subcellularLocation>
</comment>
<dbReference type="SUPFAM" id="SSF55856">
    <property type="entry name" value="Cytochrome b5-like heme/steroid binding domain"/>
    <property type="match status" value="1"/>
</dbReference>
<comment type="caution">
    <text evidence="10">The sequence shown here is derived from an EMBL/GenBank/DDBJ whole genome shotgun (WGS) entry which is preliminary data.</text>
</comment>
<keyword evidence="3 8" id="KW-0812">Transmembrane</keyword>
<evidence type="ECO:0000313" key="10">
    <source>
        <dbReference type="EMBL" id="RDX71568.1"/>
    </source>
</evidence>
<dbReference type="FunFam" id="3.10.120.10:FF:000002">
    <property type="entry name" value="Cytochrome b5 type B"/>
    <property type="match status" value="1"/>
</dbReference>
<evidence type="ECO:0000256" key="7">
    <source>
        <dbReference type="ARBA" id="ARBA00038168"/>
    </source>
</evidence>
<reference evidence="10" key="1">
    <citation type="submission" date="2018-05" db="EMBL/GenBank/DDBJ databases">
        <title>Draft genome of Mucuna pruriens seed.</title>
        <authorList>
            <person name="Nnadi N.E."/>
            <person name="Vos R."/>
            <person name="Hasami M.H."/>
            <person name="Devisetty U.K."/>
            <person name="Aguiy J.C."/>
        </authorList>
    </citation>
    <scope>NUCLEOTIDE SEQUENCE [LARGE SCALE GENOMIC DNA]</scope>
    <source>
        <strain evidence="10">JCA_2017</strain>
    </source>
</reference>
<sequence length="143" mass="15767">MASNSKTLTFEEVAKHNHKNDCWIIVNGKVYDITPFLDDHPGGDEVLLTATERDATIDFEDVGHSDSAIEMMEKYFIGKVDTSTLPAKLDHSSPPPTQAHGVGNQSSGFVLKILQFVLPLLILGLAFALQYYGKKKHASTYES</sequence>
<keyword evidence="5 8" id="KW-0408">Iron</keyword>
<dbReference type="GO" id="GO:0046872">
    <property type="term" value="F:metal ion binding"/>
    <property type="evidence" value="ECO:0007669"/>
    <property type="project" value="UniProtKB-UniRule"/>
</dbReference>
<feature type="non-terminal residue" evidence="10">
    <location>
        <position position="1"/>
    </location>
</feature>
<evidence type="ECO:0000256" key="1">
    <source>
        <dbReference type="ARBA" id="ARBA00004370"/>
    </source>
</evidence>
<organism evidence="10 11">
    <name type="scientific">Mucuna pruriens</name>
    <name type="common">Velvet bean</name>
    <name type="synonym">Dolichos pruriens</name>
    <dbReference type="NCBI Taxonomy" id="157652"/>
    <lineage>
        <taxon>Eukaryota</taxon>
        <taxon>Viridiplantae</taxon>
        <taxon>Streptophyta</taxon>
        <taxon>Embryophyta</taxon>
        <taxon>Tracheophyta</taxon>
        <taxon>Spermatophyta</taxon>
        <taxon>Magnoliopsida</taxon>
        <taxon>eudicotyledons</taxon>
        <taxon>Gunneridae</taxon>
        <taxon>Pentapetalae</taxon>
        <taxon>rosids</taxon>
        <taxon>fabids</taxon>
        <taxon>Fabales</taxon>
        <taxon>Fabaceae</taxon>
        <taxon>Papilionoideae</taxon>
        <taxon>50 kb inversion clade</taxon>
        <taxon>NPAAA clade</taxon>
        <taxon>indigoferoid/millettioid clade</taxon>
        <taxon>Phaseoleae</taxon>
        <taxon>Mucuna</taxon>
    </lineage>
</organism>
<protein>
    <submittedName>
        <fullName evidence="10">Cytochrome b5 isoform E</fullName>
    </submittedName>
</protein>
<dbReference type="GO" id="GO:0016020">
    <property type="term" value="C:membrane"/>
    <property type="evidence" value="ECO:0007669"/>
    <property type="project" value="UniProtKB-SubCell"/>
</dbReference>
<dbReference type="InterPro" id="IPR018506">
    <property type="entry name" value="Cyt_B5_heme-BS"/>
</dbReference>
<feature type="transmembrane region" description="Helical" evidence="8">
    <location>
        <begin position="113"/>
        <end position="133"/>
    </location>
</feature>
<gene>
    <name evidence="10" type="primary">CYTB5-E</name>
    <name evidence="10" type="ORF">CR513_49065</name>
</gene>
<evidence type="ECO:0000256" key="3">
    <source>
        <dbReference type="ARBA" id="ARBA00022692"/>
    </source>
</evidence>
<dbReference type="STRING" id="157652.A0A371EZU8"/>
<evidence type="ECO:0000256" key="2">
    <source>
        <dbReference type="ARBA" id="ARBA00022617"/>
    </source>
</evidence>
<dbReference type="PRINTS" id="PR00363">
    <property type="entry name" value="CYTOCHROMEB5"/>
</dbReference>
<name>A0A371EZU8_MUCPR</name>
<dbReference type="InterPro" id="IPR036400">
    <property type="entry name" value="Cyt_B5-like_heme/steroid_sf"/>
</dbReference>
<keyword evidence="8" id="KW-1133">Transmembrane helix</keyword>
<dbReference type="PROSITE" id="PS50255">
    <property type="entry name" value="CYTOCHROME_B5_2"/>
    <property type="match status" value="1"/>
</dbReference>
<dbReference type="PANTHER" id="PTHR19359:SF79">
    <property type="entry name" value="CYTOCHROME B5 ISOFORM C"/>
    <property type="match status" value="1"/>
</dbReference>
<dbReference type="InterPro" id="IPR001199">
    <property type="entry name" value="Cyt_B5-like_heme/steroid-bd"/>
</dbReference>
<dbReference type="SMART" id="SM01117">
    <property type="entry name" value="Cyt-b5"/>
    <property type="match status" value="1"/>
</dbReference>
<dbReference type="PANTHER" id="PTHR19359">
    <property type="entry name" value="CYTOCHROME B5"/>
    <property type="match status" value="1"/>
</dbReference>
<comment type="similarity">
    <text evidence="7 8">Belongs to the cytochrome b5 family.</text>
</comment>
<keyword evidence="6 8" id="KW-0472">Membrane</keyword>
<evidence type="ECO:0000259" key="9">
    <source>
        <dbReference type="PROSITE" id="PS50255"/>
    </source>
</evidence>
<dbReference type="GO" id="GO:0020037">
    <property type="term" value="F:heme binding"/>
    <property type="evidence" value="ECO:0007669"/>
    <property type="project" value="UniProtKB-UniRule"/>
</dbReference>
<evidence type="ECO:0000256" key="4">
    <source>
        <dbReference type="ARBA" id="ARBA00022723"/>
    </source>
</evidence>
<dbReference type="AlphaFoldDB" id="A0A371EZU8"/>
<keyword evidence="11" id="KW-1185">Reference proteome</keyword>
<dbReference type="OrthoDB" id="260519at2759"/>
<dbReference type="InterPro" id="IPR050668">
    <property type="entry name" value="Cytochrome_b5"/>
</dbReference>
<dbReference type="Proteomes" id="UP000257109">
    <property type="component" value="Unassembled WGS sequence"/>
</dbReference>
<evidence type="ECO:0000313" key="11">
    <source>
        <dbReference type="Proteomes" id="UP000257109"/>
    </source>
</evidence>
<accession>A0A371EZU8</accession>
<dbReference type="PROSITE" id="PS00191">
    <property type="entry name" value="CYTOCHROME_B5_1"/>
    <property type="match status" value="1"/>
</dbReference>
<evidence type="ECO:0000256" key="6">
    <source>
        <dbReference type="ARBA" id="ARBA00023136"/>
    </source>
</evidence>
<dbReference type="EMBL" id="QJKJ01011279">
    <property type="protein sequence ID" value="RDX71568.1"/>
    <property type="molecule type" value="Genomic_DNA"/>
</dbReference>
<keyword evidence="2 8" id="KW-0349">Heme</keyword>
<proteinExistence type="inferred from homology"/>
<evidence type="ECO:0000256" key="8">
    <source>
        <dbReference type="RuleBase" id="RU362121"/>
    </source>
</evidence>
<feature type="domain" description="Cytochrome b5 heme-binding" evidence="9">
    <location>
        <begin position="5"/>
        <end position="81"/>
    </location>
</feature>